<evidence type="ECO:0000313" key="3">
    <source>
        <dbReference type="Proteomes" id="UP000315295"/>
    </source>
</evidence>
<name>A0A540ND36_MALBA</name>
<dbReference type="Proteomes" id="UP000315295">
    <property type="component" value="Unassembled WGS sequence"/>
</dbReference>
<feature type="compositionally biased region" description="Basic and acidic residues" evidence="1">
    <location>
        <begin position="179"/>
        <end position="199"/>
    </location>
</feature>
<dbReference type="AlphaFoldDB" id="A0A540ND36"/>
<gene>
    <name evidence="2" type="ORF">C1H46_005340</name>
</gene>
<evidence type="ECO:0000313" key="2">
    <source>
        <dbReference type="EMBL" id="TQE08957.1"/>
    </source>
</evidence>
<proteinExistence type="predicted"/>
<accession>A0A540ND36</accession>
<protein>
    <submittedName>
        <fullName evidence="2">Uncharacterized protein</fullName>
    </submittedName>
</protein>
<reference evidence="2 3" key="1">
    <citation type="journal article" date="2019" name="G3 (Bethesda)">
        <title>Sequencing of a Wild Apple (Malus baccata) Genome Unravels the Differences Between Cultivated and Wild Apple Species Regarding Disease Resistance and Cold Tolerance.</title>
        <authorList>
            <person name="Chen X."/>
        </authorList>
    </citation>
    <scope>NUCLEOTIDE SEQUENCE [LARGE SCALE GENOMIC DNA]</scope>
    <source>
        <strain evidence="3">cv. Shandingzi</strain>
        <tissue evidence="2">Leaves</tissue>
    </source>
</reference>
<keyword evidence="3" id="KW-1185">Reference proteome</keyword>
<evidence type="ECO:0000256" key="1">
    <source>
        <dbReference type="SAM" id="MobiDB-lite"/>
    </source>
</evidence>
<organism evidence="2 3">
    <name type="scientific">Malus baccata</name>
    <name type="common">Siberian crab apple</name>
    <name type="synonym">Pyrus baccata</name>
    <dbReference type="NCBI Taxonomy" id="106549"/>
    <lineage>
        <taxon>Eukaryota</taxon>
        <taxon>Viridiplantae</taxon>
        <taxon>Streptophyta</taxon>
        <taxon>Embryophyta</taxon>
        <taxon>Tracheophyta</taxon>
        <taxon>Spermatophyta</taxon>
        <taxon>Magnoliopsida</taxon>
        <taxon>eudicotyledons</taxon>
        <taxon>Gunneridae</taxon>
        <taxon>Pentapetalae</taxon>
        <taxon>rosids</taxon>
        <taxon>fabids</taxon>
        <taxon>Rosales</taxon>
        <taxon>Rosaceae</taxon>
        <taxon>Amygdaloideae</taxon>
        <taxon>Maleae</taxon>
        <taxon>Malus</taxon>
    </lineage>
</organism>
<comment type="caution">
    <text evidence="2">The sequence shown here is derived from an EMBL/GenBank/DDBJ whole genome shotgun (WGS) entry which is preliminary data.</text>
</comment>
<feature type="region of interest" description="Disordered" evidence="1">
    <location>
        <begin position="175"/>
        <end position="199"/>
    </location>
</feature>
<dbReference type="STRING" id="106549.A0A540ND36"/>
<dbReference type="EMBL" id="VIEB01000062">
    <property type="protein sequence ID" value="TQE08957.1"/>
    <property type="molecule type" value="Genomic_DNA"/>
</dbReference>
<sequence>MSDTQRVKRGKGAEFLRLGLWLTQVQLIHLVNRFFFANFSWVVVNWLTSWIIEGNEISIKADFQVKLGFKPSDKAQDFACFDEPLSRGDNHNHYVKREGRGELIHNEKIKIWGNYPRWMSWEVTRAVICCHIIDDLLTGACKEEETKSWKKLINIAVSGAAGMISNHLLLQVGNGQKGKGGEADGHFNDSMHNKEKDRA</sequence>